<feature type="transmembrane region" description="Helical" evidence="5">
    <location>
        <begin position="128"/>
        <end position="151"/>
    </location>
</feature>
<evidence type="ECO:0000256" key="3">
    <source>
        <dbReference type="ARBA" id="ARBA00022989"/>
    </source>
</evidence>
<dbReference type="InterPro" id="IPR006694">
    <property type="entry name" value="Fatty_acid_hydroxylase"/>
</dbReference>
<keyword evidence="4 5" id="KW-0472">Membrane</keyword>
<dbReference type="Pfam" id="PF04116">
    <property type="entry name" value="FA_hydroxylase"/>
    <property type="match status" value="1"/>
</dbReference>
<dbReference type="PANTHER" id="PTHR11863">
    <property type="entry name" value="STEROL DESATURASE"/>
    <property type="match status" value="1"/>
</dbReference>
<evidence type="ECO:0000256" key="4">
    <source>
        <dbReference type="ARBA" id="ARBA00023136"/>
    </source>
</evidence>
<keyword evidence="3 5" id="KW-1133">Transmembrane helix</keyword>
<name>A0ABU8QJ48_9RHOB</name>
<accession>A0ABU8QJ48</accession>
<dbReference type="EMBL" id="JBBGAZ010000008">
    <property type="protein sequence ID" value="MEJ5219433.1"/>
    <property type="molecule type" value="Genomic_DNA"/>
</dbReference>
<sequence length="324" mass="37954">MSRSKWNHVPDALPLKVNPLWQWPLNLRAAFDWWWRGWFPMTVSLMIVGLSIALWFFASPSLNTAATPGLWILGIWLRNLVIVTLLAQGLHLVLYRWKWQGSAKKYDPRPYPRKGRMFTFGDQYLDNVFWALASGVTIWTMFEALILWAMANGLAPMWSWSDGPIWFIAIFLLIPPWESLYFYGVHRLLHSRLLYRFHALHHRNTDVGPWSGLSMHPVEHLLYFGTALIHFVVPTHPVHVICHLMFFGLYAIVTHSGFEGLWRNGKKRLHLGNFHHQMHHRFFEVNYGTLEIPMDKLFGTFHDGTEAGDAMMKERLKTRTRPLD</sequence>
<dbReference type="InterPro" id="IPR050307">
    <property type="entry name" value="Sterol_Desaturase_Related"/>
</dbReference>
<keyword evidence="2 5" id="KW-0812">Transmembrane</keyword>
<evidence type="ECO:0000313" key="7">
    <source>
        <dbReference type="EMBL" id="MEJ5219433.1"/>
    </source>
</evidence>
<organism evidence="7 8">
    <name type="scientific">Cognatishimia coralii</name>
    <dbReference type="NCBI Taxonomy" id="3083254"/>
    <lineage>
        <taxon>Bacteria</taxon>
        <taxon>Pseudomonadati</taxon>
        <taxon>Pseudomonadota</taxon>
        <taxon>Alphaproteobacteria</taxon>
        <taxon>Rhodobacterales</taxon>
        <taxon>Paracoccaceae</taxon>
        <taxon>Cognatishimia</taxon>
    </lineage>
</organism>
<evidence type="ECO:0000256" key="1">
    <source>
        <dbReference type="ARBA" id="ARBA00004370"/>
    </source>
</evidence>
<comment type="caution">
    <text evidence="7">The sequence shown here is derived from an EMBL/GenBank/DDBJ whole genome shotgun (WGS) entry which is preliminary data.</text>
</comment>
<reference evidence="7 8" key="1">
    <citation type="submission" date="2024-03" db="EMBL/GenBank/DDBJ databases">
        <title>Cognatishimia coralii sp. nov., a marine bacterium isolated from coral surrounding seawater.</title>
        <authorList>
            <person name="Liu X."/>
            <person name="Liu S."/>
            <person name="Sun H."/>
            <person name="Zhang Y."/>
        </authorList>
    </citation>
    <scope>NUCLEOTIDE SEQUENCE [LARGE SCALE GENOMIC DNA]</scope>
    <source>
        <strain evidence="7 8">D5M38</strain>
    </source>
</reference>
<proteinExistence type="predicted"/>
<feature type="transmembrane region" description="Helical" evidence="5">
    <location>
        <begin position="163"/>
        <end position="183"/>
    </location>
</feature>
<evidence type="ECO:0000256" key="2">
    <source>
        <dbReference type="ARBA" id="ARBA00022692"/>
    </source>
</evidence>
<protein>
    <submittedName>
        <fullName evidence="7">Sterol desaturase family protein</fullName>
        <ecNumber evidence="7">1.-.-.-</ecNumber>
    </submittedName>
</protein>
<keyword evidence="8" id="KW-1185">Reference proteome</keyword>
<feature type="transmembrane region" description="Helical" evidence="5">
    <location>
        <begin position="70"/>
        <end position="95"/>
    </location>
</feature>
<feature type="transmembrane region" description="Helical" evidence="5">
    <location>
        <begin position="38"/>
        <end position="58"/>
    </location>
</feature>
<comment type="subcellular location">
    <subcellularLocation>
        <location evidence="1">Membrane</location>
    </subcellularLocation>
</comment>
<gene>
    <name evidence="7" type="ORF">WG622_14345</name>
</gene>
<feature type="domain" description="Fatty acid hydroxylase" evidence="6">
    <location>
        <begin position="177"/>
        <end position="300"/>
    </location>
</feature>
<dbReference type="RefSeq" id="WP_339404241.1">
    <property type="nucleotide sequence ID" value="NZ_JBBGAZ010000008.1"/>
</dbReference>
<evidence type="ECO:0000259" key="6">
    <source>
        <dbReference type="Pfam" id="PF04116"/>
    </source>
</evidence>
<dbReference type="GO" id="GO:0016491">
    <property type="term" value="F:oxidoreductase activity"/>
    <property type="evidence" value="ECO:0007669"/>
    <property type="project" value="UniProtKB-KW"/>
</dbReference>
<evidence type="ECO:0000313" key="8">
    <source>
        <dbReference type="Proteomes" id="UP001368270"/>
    </source>
</evidence>
<keyword evidence="7" id="KW-0560">Oxidoreductase</keyword>
<dbReference type="Proteomes" id="UP001368270">
    <property type="component" value="Unassembled WGS sequence"/>
</dbReference>
<dbReference type="EC" id="1.-.-.-" evidence="7"/>
<feature type="transmembrane region" description="Helical" evidence="5">
    <location>
        <begin position="244"/>
        <end position="262"/>
    </location>
</feature>
<evidence type="ECO:0000256" key="5">
    <source>
        <dbReference type="SAM" id="Phobius"/>
    </source>
</evidence>